<dbReference type="GO" id="GO:0003677">
    <property type="term" value="F:DNA binding"/>
    <property type="evidence" value="ECO:0007669"/>
    <property type="project" value="UniProtKB-KW"/>
</dbReference>
<dbReference type="GO" id="GO:0006355">
    <property type="term" value="P:regulation of DNA-templated transcription"/>
    <property type="evidence" value="ECO:0007669"/>
    <property type="project" value="InterPro"/>
</dbReference>
<sequence>MSETSSSQHSYAEVLFGALERLQDVTTPKALANWVETELRAIFPFGACVIALGRVHPDISLSPICSTPAFPESLLRSFRVLTDGSAIPLLQSWLSQQKALLLDLTATYAGFAPLWLNVLRQHGYRQTAMQASYDLRGRRLVYVCFLDVGIKNPEATRRILNIMMPHIAQAVGQVYRSMRRKQLAADSTAEVTLSLREREVLKWIREGKTNREISDIMGLSFKTIKNHVENILEKLGVANRAEAVAKAVSQDFLESRLDLPTQGLQFHEATDDHDPNPKSV</sequence>
<dbReference type="AlphaFoldDB" id="A0A368L5S2"/>
<dbReference type="InterPro" id="IPR000792">
    <property type="entry name" value="Tscrpt_reg_LuxR_C"/>
</dbReference>
<dbReference type="PRINTS" id="PR00038">
    <property type="entry name" value="HTHLUXR"/>
</dbReference>
<dbReference type="SMART" id="SM00421">
    <property type="entry name" value="HTH_LUXR"/>
    <property type="match status" value="1"/>
</dbReference>
<dbReference type="PANTHER" id="PTHR44688">
    <property type="entry name" value="DNA-BINDING TRANSCRIPTIONAL ACTIVATOR DEVR_DOSR"/>
    <property type="match status" value="1"/>
</dbReference>
<dbReference type="EMBL" id="QPGB01000002">
    <property type="protein sequence ID" value="RCS58490.1"/>
    <property type="molecule type" value="Genomic_DNA"/>
</dbReference>
<protein>
    <recommendedName>
        <fullName evidence="4">HTH luxR-type domain-containing protein</fullName>
    </recommendedName>
</protein>
<evidence type="ECO:0000256" key="3">
    <source>
        <dbReference type="ARBA" id="ARBA00023163"/>
    </source>
</evidence>
<dbReference type="Proteomes" id="UP000252357">
    <property type="component" value="Unassembled WGS sequence"/>
</dbReference>
<reference evidence="5 6" key="1">
    <citation type="journal article" date="2018" name="Int. J. Syst. Evol. Microbiol.">
        <title>Parvibium lacunae gen. nov., sp. nov., a new member of the family Alcaligenaceae isolated from a freshwater pond.</title>
        <authorList>
            <person name="Chen W.M."/>
            <person name="Xie P.B."/>
            <person name="Hsu M.Y."/>
            <person name="Sheu S.Y."/>
        </authorList>
    </citation>
    <scope>NUCLEOTIDE SEQUENCE [LARGE SCALE GENOMIC DNA]</scope>
    <source>
        <strain evidence="5 6">KMB9</strain>
    </source>
</reference>
<accession>A0A368L5S2</accession>
<organism evidence="5 6">
    <name type="scientific">Parvibium lacunae</name>
    <dbReference type="NCBI Taxonomy" id="1888893"/>
    <lineage>
        <taxon>Bacteria</taxon>
        <taxon>Pseudomonadati</taxon>
        <taxon>Pseudomonadota</taxon>
        <taxon>Betaproteobacteria</taxon>
        <taxon>Burkholderiales</taxon>
        <taxon>Alcaligenaceae</taxon>
        <taxon>Parvibium</taxon>
    </lineage>
</organism>
<dbReference type="Gene3D" id="1.10.10.10">
    <property type="entry name" value="Winged helix-like DNA-binding domain superfamily/Winged helix DNA-binding domain"/>
    <property type="match status" value="1"/>
</dbReference>
<evidence type="ECO:0000256" key="2">
    <source>
        <dbReference type="ARBA" id="ARBA00023125"/>
    </source>
</evidence>
<dbReference type="InterPro" id="IPR016032">
    <property type="entry name" value="Sig_transdc_resp-reg_C-effctor"/>
</dbReference>
<dbReference type="Pfam" id="PF00196">
    <property type="entry name" value="GerE"/>
    <property type="match status" value="1"/>
</dbReference>
<dbReference type="SUPFAM" id="SSF46894">
    <property type="entry name" value="C-terminal effector domain of the bipartite response regulators"/>
    <property type="match status" value="1"/>
</dbReference>
<keyword evidence="6" id="KW-1185">Reference proteome</keyword>
<dbReference type="OrthoDB" id="9774661at2"/>
<evidence type="ECO:0000313" key="5">
    <source>
        <dbReference type="EMBL" id="RCS58490.1"/>
    </source>
</evidence>
<proteinExistence type="predicted"/>
<evidence type="ECO:0000313" key="6">
    <source>
        <dbReference type="Proteomes" id="UP000252357"/>
    </source>
</evidence>
<gene>
    <name evidence="5" type="ORF">DU000_06685</name>
</gene>
<evidence type="ECO:0000259" key="4">
    <source>
        <dbReference type="PROSITE" id="PS50043"/>
    </source>
</evidence>
<dbReference type="PANTHER" id="PTHR44688:SF16">
    <property type="entry name" value="DNA-BINDING TRANSCRIPTIONAL ACTIVATOR DEVR_DOSR"/>
    <property type="match status" value="1"/>
</dbReference>
<dbReference type="PROSITE" id="PS00622">
    <property type="entry name" value="HTH_LUXR_1"/>
    <property type="match status" value="1"/>
</dbReference>
<evidence type="ECO:0000256" key="1">
    <source>
        <dbReference type="ARBA" id="ARBA00023015"/>
    </source>
</evidence>
<dbReference type="RefSeq" id="WP_114402574.1">
    <property type="nucleotide sequence ID" value="NZ_QPGB01000002.1"/>
</dbReference>
<dbReference type="CDD" id="cd06170">
    <property type="entry name" value="LuxR_C_like"/>
    <property type="match status" value="1"/>
</dbReference>
<keyword evidence="2" id="KW-0238">DNA-binding</keyword>
<comment type="caution">
    <text evidence="5">The sequence shown here is derived from an EMBL/GenBank/DDBJ whole genome shotgun (WGS) entry which is preliminary data.</text>
</comment>
<keyword evidence="1" id="KW-0805">Transcription regulation</keyword>
<dbReference type="PROSITE" id="PS50043">
    <property type="entry name" value="HTH_LUXR_2"/>
    <property type="match status" value="1"/>
</dbReference>
<dbReference type="InterPro" id="IPR036388">
    <property type="entry name" value="WH-like_DNA-bd_sf"/>
</dbReference>
<keyword evidence="3" id="KW-0804">Transcription</keyword>
<name>A0A368L5S2_9BURK</name>
<feature type="domain" description="HTH luxR-type" evidence="4">
    <location>
        <begin position="186"/>
        <end position="251"/>
    </location>
</feature>